<dbReference type="PANTHER" id="PTHR11403">
    <property type="entry name" value="CYTOCHROME C OXIDASE SUBUNIT III"/>
    <property type="match status" value="1"/>
</dbReference>
<evidence type="ECO:0000256" key="14">
    <source>
        <dbReference type="ARBA" id="ARBA00031884"/>
    </source>
</evidence>
<evidence type="ECO:0000256" key="1">
    <source>
        <dbReference type="ARBA" id="ARBA00004651"/>
    </source>
</evidence>
<dbReference type="Gene3D" id="1.20.120.80">
    <property type="entry name" value="Cytochrome c oxidase, subunit III, four-helix bundle"/>
    <property type="match status" value="1"/>
</dbReference>
<evidence type="ECO:0000256" key="16">
    <source>
        <dbReference type="ARBA" id="ARBA00032717"/>
    </source>
</evidence>
<proteinExistence type="inferred from homology"/>
<dbReference type="Proteomes" id="UP001431775">
    <property type="component" value="Unassembled WGS sequence"/>
</dbReference>
<keyword evidence="5" id="KW-0813">Transport</keyword>
<comment type="subunit">
    <text evidence="3">Heterooctamer of two A chains, two B chains, two C chains and two D chains.</text>
</comment>
<feature type="transmembrane region" description="Helical" evidence="18">
    <location>
        <begin position="141"/>
        <end position="165"/>
    </location>
</feature>
<dbReference type="InterPro" id="IPR014206">
    <property type="entry name" value="Cyt_c_ubiqinol_oxidase_su3"/>
</dbReference>
<evidence type="ECO:0000256" key="2">
    <source>
        <dbReference type="ARBA" id="ARBA00010581"/>
    </source>
</evidence>
<comment type="similarity">
    <text evidence="2 17">Belongs to the cytochrome c oxidase subunit 3 family.</text>
</comment>
<keyword evidence="11 18" id="KW-0472">Membrane</keyword>
<evidence type="ECO:0000256" key="7">
    <source>
        <dbReference type="ARBA" id="ARBA00022692"/>
    </source>
</evidence>
<accession>A0ABT6Q9F9</accession>
<dbReference type="PANTHER" id="PTHR11403:SF2">
    <property type="entry name" value="CYTOCHROME BO(3) UBIQUINOL OXIDASE SUBUNIT 3"/>
    <property type="match status" value="1"/>
</dbReference>
<evidence type="ECO:0000256" key="12">
    <source>
        <dbReference type="ARBA" id="ARBA00025694"/>
    </source>
</evidence>
<keyword evidence="21" id="KW-1185">Reference proteome</keyword>
<comment type="function">
    <text evidence="12">Cytochrome bo(3) ubiquinol terminal oxidase is the component of the aerobic respiratory chain of E.coli that predominates when cells are grown at high aeration. Has proton pump activity across the membrane in addition to electron transfer, pumping 2 protons/electron.</text>
</comment>
<feature type="transmembrane region" description="Helical" evidence="18">
    <location>
        <begin position="102"/>
        <end position="120"/>
    </location>
</feature>
<protein>
    <recommendedName>
        <fullName evidence="4">Cytochrome bo(3) ubiquinol oxidase subunit 3</fullName>
    </recommendedName>
    <alternativeName>
        <fullName evidence="15">Cytochrome o ubiquinol oxidase subunit 3</fullName>
    </alternativeName>
    <alternativeName>
        <fullName evidence="13">Oxidase bo(3) subunit 3</fullName>
    </alternativeName>
    <alternativeName>
        <fullName evidence="16">Ubiquinol oxidase polypeptide III</fullName>
    </alternativeName>
    <alternativeName>
        <fullName evidence="14">Ubiquinol oxidase subunit 3</fullName>
    </alternativeName>
</protein>
<organism evidence="20 21">
    <name type="scientific">Commensalibacter nepenthis</name>
    <dbReference type="NCBI Taxonomy" id="3043872"/>
    <lineage>
        <taxon>Bacteria</taxon>
        <taxon>Pseudomonadati</taxon>
        <taxon>Pseudomonadota</taxon>
        <taxon>Alphaproteobacteria</taxon>
        <taxon>Acetobacterales</taxon>
        <taxon>Acetobacteraceae</taxon>
    </lineage>
</organism>
<gene>
    <name evidence="20" type="primary">cyoC</name>
    <name evidence="20" type="ORF">QJV33_09700</name>
</gene>
<evidence type="ECO:0000256" key="8">
    <source>
        <dbReference type="ARBA" id="ARBA00022982"/>
    </source>
</evidence>
<dbReference type="SUPFAM" id="SSF81452">
    <property type="entry name" value="Cytochrome c oxidase subunit III-like"/>
    <property type="match status" value="1"/>
</dbReference>
<sequence>MSENSTMTANSGHHEHEHENHSVFGFWLYLMSDCVIFGCLFASYAVLHGQFFNDNITFKALMSKGVIEWQTVAYETALLLLSSLTFGFAMLSAHKGNKSGTLLWMVVSAVLGAGFLGLEINEFMHLIAHGATPESCAHWSAFFTLVGTHGLHVTLGLIWMIVLMVQVATKGVNSKMMPRLTCLSLFWHFLDIIWICVFSFVYLLSMV</sequence>
<name>A0ABT6Q9F9_9PROT</name>
<feature type="transmembrane region" description="Helical" evidence="18">
    <location>
        <begin position="72"/>
        <end position="90"/>
    </location>
</feature>
<dbReference type="CDD" id="cd02863">
    <property type="entry name" value="Ubiquinol_oxidase_III"/>
    <property type="match status" value="1"/>
</dbReference>
<dbReference type="NCBIfam" id="TIGR02842">
    <property type="entry name" value="CyoC"/>
    <property type="match status" value="1"/>
</dbReference>
<keyword evidence="10" id="KW-0560">Oxidoreductase</keyword>
<evidence type="ECO:0000256" key="17">
    <source>
        <dbReference type="RuleBase" id="RU003376"/>
    </source>
</evidence>
<evidence type="ECO:0000259" key="19">
    <source>
        <dbReference type="PROSITE" id="PS50253"/>
    </source>
</evidence>
<dbReference type="InterPro" id="IPR024791">
    <property type="entry name" value="Cyt_c/ubiquinol_Oxase_su3"/>
</dbReference>
<keyword evidence="7 17" id="KW-0812">Transmembrane</keyword>
<comment type="subcellular location">
    <subcellularLocation>
        <location evidence="1 17">Cell membrane</location>
        <topology evidence="1 17">Multi-pass membrane protein</topology>
    </subcellularLocation>
</comment>
<feature type="domain" description="Heme-copper oxidase subunit III family profile" evidence="19">
    <location>
        <begin position="1"/>
        <end position="206"/>
    </location>
</feature>
<evidence type="ECO:0000256" key="4">
    <source>
        <dbReference type="ARBA" id="ARBA00014687"/>
    </source>
</evidence>
<evidence type="ECO:0000256" key="9">
    <source>
        <dbReference type="ARBA" id="ARBA00022989"/>
    </source>
</evidence>
<keyword evidence="6" id="KW-1003">Cell membrane</keyword>
<dbReference type="InterPro" id="IPR013833">
    <property type="entry name" value="Cyt_c_oxidase_su3_a-hlx"/>
</dbReference>
<evidence type="ECO:0000256" key="11">
    <source>
        <dbReference type="ARBA" id="ARBA00023136"/>
    </source>
</evidence>
<dbReference type="InterPro" id="IPR000298">
    <property type="entry name" value="Cyt_c_oxidase-like_su3"/>
</dbReference>
<feature type="transmembrane region" description="Helical" evidence="18">
    <location>
        <begin position="26"/>
        <end position="51"/>
    </location>
</feature>
<keyword evidence="9 18" id="KW-1133">Transmembrane helix</keyword>
<dbReference type="InterPro" id="IPR035973">
    <property type="entry name" value="Cyt_c_oxidase_su3-like_sf"/>
</dbReference>
<evidence type="ECO:0000256" key="10">
    <source>
        <dbReference type="ARBA" id="ARBA00023002"/>
    </source>
</evidence>
<evidence type="ECO:0000256" key="5">
    <source>
        <dbReference type="ARBA" id="ARBA00022448"/>
    </source>
</evidence>
<dbReference type="PROSITE" id="PS50253">
    <property type="entry name" value="COX3"/>
    <property type="match status" value="1"/>
</dbReference>
<evidence type="ECO:0000256" key="6">
    <source>
        <dbReference type="ARBA" id="ARBA00022475"/>
    </source>
</evidence>
<dbReference type="EMBL" id="JASBAN010000001">
    <property type="protein sequence ID" value="MDI2113541.1"/>
    <property type="molecule type" value="Genomic_DNA"/>
</dbReference>
<evidence type="ECO:0000256" key="13">
    <source>
        <dbReference type="ARBA" id="ARBA00030072"/>
    </source>
</evidence>
<evidence type="ECO:0000313" key="21">
    <source>
        <dbReference type="Proteomes" id="UP001431775"/>
    </source>
</evidence>
<reference evidence="20" key="1">
    <citation type="submission" date="2023-05" db="EMBL/GenBank/DDBJ databases">
        <title>Whole genome sequence of Commensalibacter sp.</title>
        <authorList>
            <person name="Charoenyingcharoen P."/>
            <person name="Yukphan P."/>
        </authorList>
    </citation>
    <scope>NUCLEOTIDE SEQUENCE</scope>
    <source>
        <strain evidence="20">TBRC 10068</strain>
    </source>
</reference>
<comment type="caution">
    <text evidence="20">The sequence shown here is derived from an EMBL/GenBank/DDBJ whole genome shotgun (WGS) entry which is preliminary data.</text>
</comment>
<dbReference type="RefSeq" id="WP_281463137.1">
    <property type="nucleotide sequence ID" value="NZ_JASBAN010000001.1"/>
</dbReference>
<evidence type="ECO:0000256" key="15">
    <source>
        <dbReference type="ARBA" id="ARBA00032189"/>
    </source>
</evidence>
<dbReference type="InterPro" id="IPR033946">
    <property type="entry name" value="Ubiquinol_oxase_su3_dom"/>
</dbReference>
<evidence type="ECO:0000256" key="3">
    <source>
        <dbReference type="ARBA" id="ARBA00011700"/>
    </source>
</evidence>
<evidence type="ECO:0000313" key="20">
    <source>
        <dbReference type="EMBL" id="MDI2113541.1"/>
    </source>
</evidence>
<dbReference type="Pfam" id="PF00510">
    <property type="entry name" value="COX3"/>
    <property type="match status" value="1"/>
</dbReference>
<keyword evidence="8" id="KW-0249">Electron transport</keyword>
<feature type="transmembrane region" description="Helical" evidence="18">
    <location>
        <begin position="185"/>
        <end position="204"/>
    </location>
</feature>
<evidence type="ECO:0000256" key="18">
    <source>
        <dbReference type="SAM" id="Phobius"/>
    </source>
</evidence>